<evidence type="ECO:0000313" key="3">
    <source>
        <dbReference type="EMBL" id="GAO47992.1"/>
    </source>
</evidence>
<feature type="compositionally biased region" description="Low complexity" evidence="1">
    <location>
        <begin position="305"/>
        <end position="322"/>
    </location>
</feature>
<dbReference type="AlphaFoldDB" id="A0A0E9NDR3"/>
<feature type="region of interest" description="Disordered" evidence="1">
    <location>
        <begin position="1"/>
        <end position="31"/>
    </location>
</feature>
<reference evidence="3 4" key="3">
    <citation type="journal article" date="2015" name="Genome Announc.">
        <title>Draft Genome Sequence of the Archiascomycetous Yeast Saitoella complicata.</title>
        <authorList>
            <person name="Yamauchi K."/>
            <person name="Kondo S."/>
            <person name="Hamamoto M."/>
            <person name="Takahashi Y."/>
            <person name="Ogura Y."/>
            <person name="Hayashi T."/>
            <person name="Nishida H."/>
        </authorList>
    </citation>
    <scope>NUCLEOTIDE SEQUENCE [LARGE SCALE GENOMIC DNA]</scope>
    <source>
        <strain evidence="3 4">NRRL Y-17804</strain>
    </source>
</reference>
<feature type="compositionally biased region" description="Polar residues" evidence="1">
    <location>
        <begin position="1"/>
        <end position="12"/>
    </location>
</feature>
<keyword evidence="4" id="KW-1185">Reference proteome</keyword>
<dbReference type="Gene3D" id="1.20.1280.50">
    <property type="match status" value="1"/>
</dbReference>
<comment type="caution">
    <text evidence="3">The sequence shown here is derived from an EMBL/GenBank/DDBJ whole genome shotgun (WGS) entry which is preliminary data.</text>
</comment>
<feature type="compositionally biased region" description="Pro residues" evidence="1">
    <location>
        <begin position="323"/>
        <end position="333"/>
    </location>
</feature>
<dbReference type="CDD" id="cd22085">
    <property type="entry name" value="F-box_FBXO4"/>
    <property type="match status" value="1"/>
</dbReference>
<reference evidence="3 4" key="2">
    <citation type="journal article" date="2014" name="J. Gen. Appl. Microbiol.">
        <title>The early diverging ascomycetous budding yeast Saitoella complicata has three histone deacetylases belonging to the Clr6, Hos2, and Rpd3 lineages.</title>
        <authorList>
            <person name="Nishida H."/>
            <person name="Matsumoto T."/>
            <person name="Kondo S."/>
            <person name="Hamamoto M."/>
            <person name="Yoshikawa H."/>
        </authorList>
    </citation>
    <scope>NUCLEOTIDE SEQUENCE [LARGE SCALE GENOMIC DNA]</scope>
    <source>
        <strain evidence="3 4">NRRL Y-17804</strain>
    </source>
</reference>
<dbReference type="InterPro" id="IPR036047">
    <property type="entry name" value="F-box-like_dom_sf"/>
</dbReference>
<proteinExistence type="predicted"/>
<dbReference type="SUPFAM" id="SSF81383">
    <property type="entry name" value="F-box domain"/>
    <property type="match status" value="1"/>
</dbReference>
<sequence>MVSITDGNSPTQADVAPSVSDPAANHPGGFVRDVNDLRSKVLAVGSSYSGVARKKRSLEDGTWVIPISITSKTNGAITGCGCLSWSSSDSSDRRTISGQLTTRIPDRPIIQASTRDPGLGIADRRGIIVAFCKLRFENQFHLRLIAPFAIEQLTTQSLFRYKTLHTSPSTSIYTTFATMPLMNHLPTELTLQILSSLSPLDLFSLSLTSHAYHTLATHNILWEPLCRTLWSRKRYLPHILIAHAETIEKWKEEEGKWFWAWGVVWKEAGRCEVGVGDVVESSPWRFQFTNGLPSATYPMFFAQPEASPSPSSAAPELESGSSPPAPDSSPPPGSSGSGSSSGYDSDPPTGIYSHLDLLPDPDNFSLVPPSHIRIGSYPLLHVFRNKITWAWQITNPFVFYIAIWHPGFERCLGLAREGAGEGGEEGSRPPVEWVELRRRVLGIRTGGGDQEEREDDDCGPGGRSGDRGVRRPGAGRGLITDANVNV</sequence>
<dbReference type="PROSITE" id="PS50181">
    <property type="entry name" value="FBOX"/>
    <property type="match status" value="1"/>
</dbReference>
<dbReference type="InterPro" id="IPR001810">
    <property type="entry name" value="F-box_dom"/>
</dbReference>
<feature type="region of interest" description="Disordered" evidence="1">
    <location>
        <begin position="305"/>
        <end position="345"/>
    </location>
</feature>
<name>A0A0E9NDR3_SAICN</name>
<evidence type="ECO:0000256" key="1">
    <source>
        <dbReference type="SAM" id="MobiDB-lite"/>
    </source>
</evidence>
<accession>A0A0E9NDR3</accession>
<dbReference type="EMBL" id="BACD03000012">
    <property type="protein sequence ID" value="GAO47992.1"/>
    <property type="molecule type" value="Genomic_DNA"/>
</dbReference>
<gene>
    <name evidence="3" type="ORF">G7K_2182-t1</name>
</gene>
<evidence type="ECO:0000313" key="4">
    <source>
        <dbReference type="Proteomes" id="UP000033140"/>
    </source>
</evidence>
<dbReference type="Proteomes" id="UP000033140">
    <property type="component" value="Unassembled WGS sequence"/>
</dbReference>
<feature type="region of interest" description="Disordered" evidence="1">
    <location>
        <begin position="444"/>
        <end position="486"/>
    </location>
</feature>
<feature type="compositionally biased region" description="Acidic residues" evidence="1">
    <location>
        <begin position="449"/>
        <end position="458"/>
    </location>
</feature>
<feature type="domain" description="F-box" evidence="2">
    <location>
        <begin position="179"/>
        <end position="225"/>
    </location>
</feature>
<organism evidence="3 4">
    <name type="scientific">Saitoella complicata (strain BCRC 22490 / CBS 7301 / JCM 7358 / NBRC 10748 / NRRL Y-17804)</name>
    <dbReference type="NCBI Taxonomy" id="698492"/>
    <lineage>
        <taxon>Eukaryota</taxon>
        <taxon>Fungi</taxon>
        <taxon>Dikarya</taxon>
        <taxon>Ascomycota</taxon>
        <taxon>Taphrinomycotina</taxon>
        <taxon>Taphrinomycotina incertae sedis</taxon>
        <taxon>Saitoella</taxon>
    </lineage>
</organism>
<protein>
    <recommendedName>
        <fullName evidence="2">F-box domain-containing protein</fullName>
    </recommendedName>
</protein>
<evidence type="ECO:0000259" key="2">
    <source>
        <dbReference type="PROSITE" id="PS50181"/>
    </source>
</evidence>
<reference evidence="3 4" key="1">
    <citation type="journal article" date="2011" name="J. Gen. Appl. Microbiol.">
        <title>Draft genome sequencing of the enigmatic yeast Saitoella complicata.</title>
        <authorList>
            <person name="Nishida H."/>
            <person name="Hamamoto M."/>
            <person name="Sugiyama J."/>
        </authorList>
    </citation>
    <scope>NUCLEOTIDE SEQUENCE [LARGE SCALE GENOMIC DNA]</scope>
    <source>
        <strain evidence="3 4">NRRL Y-17804</strain>
    </source>
</reference>
<dbReference type="Pfam" id="PF12937">
    <property type="entry name" value="F-box-like"/>
    <property type="match status" value="1"/>
</dbReference>